<keyword evidence="2" id="KW-1185">Reference proteome</keyword>
<comment type="caution">
    <text evidence="1">The sequence shown here is derived from an EMBL/GenBank/DDBJ whole genome shotgun (WGS) entry which is preliminary data.</text>
</comment>
<dbReference type="EMBL" id="JACXVP010000010">
    <property type="protein sequence ID" value="KAG5578847.1"/>
    <property type="molecule type" value="Genomic_DNA"/>
</dbReference>
<gene>
    <name evidence="1" type="ORF">H5410_049474</name>
</gene>
<dbReference type="Proteomes" id="UP000824120">
    <property type="component" value="Chromosome 10"/>
</dbReference>
<organism evidence="1 2">
    <name type="scientific">Solanum commersonii</name>
    <name type="common">Commerson's wild potato</name>
    <name type="synonym">Commerson's nightshade</name>
    <dbReference type="NCBI Taxonomy" id="4109"/>
    <lineage>
        <taxon>Eukaryota</taxon>
        <taxon>Viridiplantae</taxon>
        <taxon>Streptophyta</taxon>
        <taxon>Embryophyta</taxon>
        <taxon>Tracheophyta</taxon>
        <taxon>Spermatophyta</taxon>
        <taxon>Magnoliopsida</taxon>
        <taxon>eudicotyledons</taxon>
        <taxon>Gunneridae</taxon>
        <taxon>Pentapetalae</taxon>
        <taxon>asterids</taxon>
        <taxon>lamiids</taxon>
        <taxon>Solanales</taxon>
        <taxon>Solanaceae</taxon>
        <taxon>Solanoideae</taxon>
        <taxon>Solaneae</taxon>
        <taxon>Solanum</taxon>
    </lineage>
</organism>
<accession>A0A9J5WU67</accession>
<proteinExistence type="predicted"/>
<feature type="non-terminal residue" evidence="1">
    <location>
        <position position="1"/>
    </location>
</feature>
<sequence>MTESFNAFVRYEIASALDTPIPPKVRERVAQNQEEGRKSYSTPVSSAWLENYVKDQSSTGREQWPVVDHTVVLPNKEMEKRR</sequence>
<evidence type="ECO:0000313" key="2">
    <source>
        <dbReference type="Proteomes" id="UP000824120"/>
    </source>
</evidence>
<name>A0A9J5WU67_SOLCO</name>
<protein>
    <submittedName>
        <fullName evidence="1">Uncharacterized protein</fullName>
    </submittedName>
</protein>
<evidence type="ECO:0000313" key="1">
    <source>
        <dbReference type="EMBL" id="KAG5578847.1"/>
    </source>
</evidence>
<reference evidence="1 2" key="1">
    <citation type="submission" date="2020-09" db="EMBL/GenBank/DDBJ databases">
        <title>De no assembly of potato wild relative species, Solanum commersonii.</title>
        <authorList>
            <person name="Cho K."/>
        </authorList>
    </citation>
    <scope>NUCLEOTIDE SEQUENCE [LARGE SCALE GENOMIC DNA]</scope>
    <source>
        <strain evidence="1">LZ3.2</strain>
        <tissue evidence="1">Leaf</tissue>
    </source>
</reference>
<dbReference type="AlphaFoldDB" id="A0A9J5WU67"/>